<dbReference type="Proteomes" id="UP001497382">
    <property type="component" value="Unassembled WGS sequence"/>
</dbReference>
<gene>
    <name evidence="1" type="ORF">LARSCL_LOCUS14024</name>
</gene>
<reference evidence="1 2" key="1">
    <citation type="submission" date="2024-04" db="EMBL/GenBank/DDBJ databases">
        <authorList>
            <person name="Rising A."/>
            <person name="Reimegard J."/>
            <person name="Sonavane S."/>
            <person name="Akerstrom W."/>
            <person name="Nylinder S."/>
            <person name="Hedman E."/>
            <person name="Kallberg Y."/>
        </authorList>
    </citation>
    <scope>NUCLEOTIDE SEQUENCE [LARGE SCALE GENOMIC DNA]</scope>
</reference>
<evidence type="ECO:0000313" key="2">
    <source>
        <dbReference type="Proteomes" id="UP001497382"/>
    </source>
</evidence>
<name>A0AAV2APT5_9ARAC</name>
<accession>A0AAV2APT5</accession>
<comment type="caution">
    <text evidence="1">The sequence shown here is derived from an EMBL/GenBank/DDBJ whole genome shotgun (WGS) entry which is preliminary data.</text>
</comment>
<proteinExistence type="predicted"/>
<protein>
    <submittedName>
        <fullName evidence="1">Uncharacterized protein</fullName>
    </submittedName>
</protein>
<organism evidence="1 2">
    <name type="scientific">Larinioides sclopetarius</name>
    <dbReference type="NCBI Taxonomy" id="280406"/>
    <lineage>
        <taxon>Eukaryota</taxon>
        <taxon>Metazoa</taxon>
        <taxon>Ecdysozoa</taxon>
        <taxon>Arthropoda</taxon>
        <taxon>Chelicerata</taxon>
        <taxon>Arachnida</taxon>
        <taxon>Araneae</taxon>
        <taxon>Araneomorphae</taxon>
        <taxon>Entelegynae</taxon>
        <taxon>Araneoidea</taxon>
        <taxon>Araneidae</taxon>
        <taxon>Larinioides</taxon>
    </lineage>
</organism>
<evidence type="ECO:0000313" key="1">
    <source>
        <dbReference type="EMBL" id="CAL1286045.1"/>
    </source>
</evidence>
<keyword evidence="2" id="KW-1185">Reference proteome</keyword>
<sequence length="57" mass="6554">MQFLEFTFPVRVKCASSVHNIRSGHLLSSSYLMRKKFAKSTCCWLSPGANACTRWNR</sequence>
<dbReference type="EMBL" id="CAXIEN010000197">
    <property type="protein sequence ID" value="CAL1286045.1"/>
    <property type="molecule type" value="Genomic_DNA"/>
</dbReference>
<dbReference type="AlphaFoldDB" id="A0AAV2APT5"/>